<evidence type="ECO:0000256" key="1">
    <source>
        <dbReference type="SAM" id="Coils"/>
    </source>
</evidence>
<dbReference type="RefSeq" id="XP_031781756.1">
    <property type="nucleotide sequence ID" value="XM_031925896.1"/>
</dbReference>
<protein>
    <submittedName>
        <fullName evidence="2">Uncharacterized protein</fullName>
    </submittedName>
</protein>
<evidence type="ECO:0000313" key="2">
    <source>
        <dbReference type="EnsemblMetazoa" id="XP_031781756"/>
    </source>
</evidence>
<sequence length="214" mass="24644">MAELGLPPKEIPPDIYFKCHPRQVNSTVFCVLCENVFHKSDFNRKKGIKYVSSVSVVCDEHTDLDLTSISCQDPRVILCQLKATCKKYKEEAEKFNRNYLILQKDHKKLQQKYEGLLAEIEKNSNVDDDNAMDQGNTDTNVALIQSYKEQNSLLKDINEELKDKNALLKEMIEKEKERQITVRKSYADATAAKQPIELPKIIPKIVVIKMTRLI</sequence>
<dbReference type="KEGG" id="nvi:116416696"/>
<dbReference type="Proteomes" id="UP000002358">
    <property type="component" value="Unassembled WGS sequence"/>
</dbReference>
<proteinExistence type="predicted"/>
<dbReference type="AlphaFoldDB" id="A0A7M7Q8W7"/>
<reference evidence="2" key="1">
    <citation type="submission" date="2021-01" db="UniProtKB">
        <authorList>
            <consortium name="EnsemblMetazoa"/>
        </authorList>
    </citation>
    <scope>IDENTIFICATION</scope>
</reference>
<dbReference type="EnsemblMetazoa" id="XM_031925896">
    <property type="protein sequence ID" value="XP_031781756"/>
    <property type="gene ID" value="LOC116416696"/>
</dbReference>
<keyword evidence="3" id="KW-1185">Reference proteome</keyword>
<dbReference type="GeneID" id="116416696"/>
<name>A0A7M7Q8W7_NASVI</name>
<keyword evidence="1" id="KW-0175">Coiled coil</keyword>
<dbReference type="InParanoid" id="A0A7M7Q8W7"/>
<evidence type="ECO:0000313" key="3">
    <source>
        <dbReference type="Proteomes" id="UP000002358"/>
    </source>
</evidence>
<dbReference type="OrthoDB" id="8123194at2759"/>
<feature type="coiled-coil region" evidence="1">
    <location>
        <begin position="85"/>
        <end position="178"/>
    </location>
</feature>
<accession>A0A7M7Q8W7</accession>
<organism evidence="2 3">
    <name type="scientific">Nasonia vitripennis</name>
    <name type="common">Parasitic wasp</name>
    <dbReference type="NCBI Taxonomy" id="7425"/>
    <lineage>
        <taxon>Eukaryota</taxon>
        <taxon>Metazoa</taxon>
        <taxon>Ecdysozoa</taxon>
        <taxon>Arthropoda</taxon>
        <taxon>Hexapoda</taxon>
        <taxon>Insecta</taxon>
        <taxon>Pterygota</taxon>
        <taxon>Neoptera</taxon>
        <taxon>Endopterygota</taxon>
        <taxon>Hymenoptera</taxon>
        <taxon>Apocrita</taxon>
        <taxon>Proctotrupomorpha</taxon>
        <taxon>Chalcidoidea</taxon>
        <taxon>Pteromalidae</taxon>
        <taxon>Pteromalinae</taxon>
        <taxon>Nasonia</taxon>
    </lineage>
</organism>